<organism evidence="1">
    <name type="scientific">marine sediment metagenome</name>
    <dbReference type="NCBI Taxonomy" id="412755"/>
    <lineage>
        <taxon>unclassified sequences</taxon>
        <taxon>metagenomes</taxon>
        <taxon>ecological metagenomes</taxon>
    </lineage>
</organism>
<feature type="non-terminal residue" evidence="1">
    <location>
        <position position="91"/>
    </location>
</feature>
<protein>
    <submittedName>
        <fullName evidence="1">Uncharacterized protein</fullName>
    </submittedName>
</protein>
<sequence length="91" mass="10653">MVSKNKTILKEESKIVKQCIHIQDFLNKHKKYKNLDLDKGISILKKSKSKNQKLKPSIQIAQPDEAKEISEIFKQTYNGTYPYKELESEIE</sequence>
<evidence type="ECO:0000313" key="1">
    <source>
        <dbReference type="EMBL" id="GAG55542.1"/>
    </source>
</evidence>
<comment type="caution">
    <text evidence="1">The sequence shown here is derived from an EMBL/GenBank/DDBJ whole genome shotgun (WGS) entry which is preliminary data.</text>
</comment>
<gene>
    <name evidence="1" type="ORF">S01H4_19302</name>
</gene>
<reference evidence="1" key="1">
    <citation type="journal article" date="2014" name="Front. Microbiol.">
        <title>High frequency of phylogenetically diverse reductive dehalogenase-homologous genes in deep subseafloor sedimentary metagenomes.</title>
        <authorList>
            <person name="Kawai M."/>
            <person name="Futagami T."/>
            <person name="Toyoda A."/>
            <person name="Takaki Y."/>
            <person name="Nishi S."/>
            <person name="Hori S."/>
            <person name="Arai W."/>
            <person name="Tsubouchi T."/>
            <person name="Morono Y."/>
            <person name="Uchiyama I."/>
            <person name="Ito T."/>
            <person name="Fujiyama A."/>
            <person name="Inagaki F."/>
            <person name="Takami H."/>
        </authorList>
    </citation>
    <scope>NUCLEOTIDE SEQUENCE</scope>
    <source>
        <strain evidence="1">Expedition CK06-06</strain>
    </source>
</reference>
<dbReference type="AlphaFoldDB" id="X0ZBB5"/>
<proteinExistence type="predicted"/>
<accession>X0ZBB5</accession>
<name>X0ZBB5_9ZZZZ</name>
<dbReference type="EMBL" id="BART01008595">
    <property type="protein sequence ID" value="GAG55542.1"/>
    <property type="molecule type" value="Genomic_DNA"/>
</dbReference>